<keyword evidence="2" id="KW-0496">Mitochondrion</keyword>
<accession>A0A6B9MZL3</accession>
<keyword evidence="1" id="KW-0472">Membrane</keyword>
<protein>
    <submittedName>
        <fullName evidence="2">ATP synthase F0 subunit 8</fullName>
    </submittedName>
</protein>
<evidence type="ECO:0000256" key="1">
    <source>
        <dbReference type="SAM" id="Phobius"/>
    </source>
</evidence>
<gene>
    <name evidence="2" type="primary">atp8</name>
</gene>
<keyword evidence="1" id="KW-1133">Transmembrane helix</keyword>
<organism evidence="2">
    <name type="scientific">Melo melo</name>
    <dbReference type="NCBI Taxonomy" id="927631"/>
    <lineage>
        <taxon>Eukaryota</taxon>
        <taxon>Metazoa</taxon>
        <taxon>Spiralia</taxon>
        <taxon>Lophotrochozoa</taxon>
        <taxon>Mollusca</taxon>
        <taxon>Gastropoda</taxon>
        <taxon>Caenogastropoda</taxon>
        <taxon>Neogastropoda</taxon>
        <taxon>Volutoidea</taxon>
        <taxon>Volutidae</taxon>
        <taxon>Melo</taxon>
    </lineage>
</organism>
<dbReference type="AlphaFoldDB" id="A0A6B9MZL3"/>
<name>A0A6B9MZL3_9CAEN</name>
<keyword evidence="1" id="KW-0812">Transmembrane</keyword>
<proteinExistence type="predicted"/>
<reference evidence="2" key="1">
    <citation type="journal article" date="2019" name="Mitochondrial DNA Part B Resour">
        <title>The complete mitochondrial genome of marine gastropod Melo melo (neogastropoda: volutoidea).</title>
        <authorList>
            <person name="Zhong S."/>
            <person name="Huang G."/>
            <person name="Liu Y."/>
            <person name="Huang L."/>
        </authorList>
    </citation>
    <scope>NUCLEOTIDE SEQUENCE</scope>
</reference>
<feature type="transmembrane region" description="Helical" evidence="1">
    <location>
        <begin position="6"/>
        <end position="29"/>
    </location>
</feature>
<evidence type="ECO:0000313" key="2">
    <source>
        <dbReference type="EMBL" id="QHD26807.1"/>
    </source>
</evidence>
<geneLocation type="mitochondrion" evidence="2"/>
<sequence length="52" mass="6459">MPQLSPLNWIFLFTLFWVMVLSFSILVWWSSKIFFQSSNMYLSCFNENKWNW</sequence>
<dbReference type="EMBL" id="MN462590">
    <property type="protein sequence ID" value="QHD26807.1"/>
    <property type="molecule type" value="Genomic_DNA"/>
</dbReference>